<evidence type="ECO:0000256" key="1">
    <source>
        <dbReference type="SAM" id="MobiDB-lite"/>
    </source>
</evidence>
<accession>A0A1Y1YGU1</accession>
<keyword evidence="3" id="KW-1185">Reference proteome</keyword>
<feature type="region of interest" description="Disordered" evidence="1">
    <location>
        <begin position="21"/>
        <end position="84"/>
    </location>
</feature>
<evidence type="ECO:0000313" key="2">
    <source>
        <dbReference type="EMBL" id="ORX97168.1"/>
    </source>
</evidence>
<feature type="compositionally biased region" description="Basic residues" evidence="1">
    <location>
        <begin position="120"/>
        <end position="131"/>
    </location>
</feature>
<organism evidence="2 3">
    <name type="scientific">Clohesyomyces aquaticus</name>
    <dbReference type="NCBI Taxonomy" id="1231657"/>
    <lineage>
        <taxon>Eukaryota</taxon>
        <taxon>Fungi</taxon>
        <taxon>Dikarya</taxon>
        <taxon>Ascomycota</taxon>
        <taxon>Pezizomycotina</taxon>
        <taxon>Dothideomycetes</taxon>
        <taxon>Pleosporomycetidae</taxon>
        <taxon>Pleosporales</taxon>
        <taxon>Lindgomycetaceae</taxon>
        <taxon>Clohesyomyces</taxon>
    </lineage>
</organism>
<feature type="region of interest" description="Disordered" evidence="1">
    <location>
        <begin position="112"/>
        <end position="131"/>
    </location>
</feature>
<protein>
    <submittedName>
        <fullName evidence="2">Uncharacterized protein</fullName>
    </submittedName>
</protein>
<dbReference type="EMBL" id="MCFA01000239">
    <property type="protein sequence ID" value="ORX97168.1"/>
    <property type="molecule type" value="Genomic_DNA"/>
</dbReference>
<dbReference type="AlphaFoldDB" id="A0A1Y1YGU1"/>
<name>A0A1Y1YGU1_9PLEO</name>
<sequence>MIQARPPAIFPKLRRVNKVRCSLQSMNHHARRRSATAPSRQEGDAPGLSPDSTDSPQASSQRQPPGGRRAAVSGRPPWDRVRGRDLMRAKARGERGFSAPLCTLAALKLPRGRGAEGRTARWRPRTGRAAV</sequence>
<dbReference type="Proteomes" id="UP000193144">
    <property type="component" value="Unassembled WGS sequence"/>
</dbReference>
<comment type="caution">
    <text evidence="2">The sequence shown here is derived from an EMBL/GenBank/DDBJ whole genome shotgun (WGS) entry which is preliminary data.</text>
</comment>
<reference evidence="2 3" key="1">
    <citation type="submission" date="2016-07" db="EMBL/GenBank/DDBJ databases">
        <title>Pervasive Adenine N6-methylation of Active Genes in Fungi.</title>
        <authorList>
            <consortium name="DOE Joint Genome Institute"/>
            <person name="Mondo S.J."/>
            <person name="Dannebaum R.O."/>
            <person name="Kuo R.C."/>
            <person name="Labutti K."/>
            <person name="Haridas S."/>
            <person name="Kuo A."/>
            <person name="Salamov A."/>
            <person name="Ahrendt S.R."/>
            <person name="Lipzen A."/>
            <person name="Sullivan W."/>
            <person name="Andreopoulos W.B."/>
            <person name="Clum A."/>
            <person name="Lindquist E."/>
            <person name="Daum C."/>
            <person name="Ramamoorthy G.K."/>
            <person name="Gryganskyi A."/>
            <person name="Culley D."/>
            <person name="Magnuson J.K."/>
            <person name="James T.Y."/>
            <person name="O'Malley M.A."/>
            <person name="Stajich J.E."/>
            <person name="Spatafora J.W."/>
            <person name="Visel A."/>
            <person name="Grigoriev I.V."/>
        </authorList>
    </citation>
    <scope>NUCLEOTIDE SEQUENCE [LARGE SCALE GENOMIC DNA]</scope>
    <source>
        <strain evidence="2 3">CBS 115471</strain>
    </source>
</reference>
<feature type="compositionally biased region" description="Polar residues" evidence="1">
    <location>
        <begin position="50"/>
        <end position="63"/>
    </location>
</feature>
<gene>
    <name evidence="2" type="ORF">BCR34DRAFT_593586</name>
</gene>
<proteinExistence type="predicted"/>
<evidence type="ECO:0000313" key="3">
    <source>
        <dbReference type="Proteomes" id="UP000193144"/>
    </source>
</evidence>